<proteinExistence type="predicted"/>
<protein>
    <submittedName>
        <fullName evidence="2">Heat shock protein 70</fullName>
    </submittedName>
</protein>
<name>A0AC34GF47_9BILA</name>
<dbReference type="WBParaSite" id="ES5_v2.g28398.t1">
    <property type="protein sequence ID" value="ES5_v2.g28398.t1"/>
    <property type="gene ID" value="ES5_v2.g28398"/>
</dbReference>
<dbReference type="Proteomes" id="UP000887579">
    <property type="component" value="Unplaced"/>
</dbReference>
<reference evidence="2" key="1">
    <citation type="submission" date="2022-11" db="UniProtKB">
        <authorList>
            <consortium name="WormBaseParasite"/>
        </authorList>
    </citation>
    <scope>IDENTIFICATION</scope>
</reference>
<evidence type="ECO:0000313" key="2">
    <source>
        <dbReference type="WBParaSite" id="ES5_v2.g28398.t1"/>
    </source>
</evidence>
<sequence>EKWKNGILLVYDLGGGTFDVSVIKVTDGCCEVLAVGGDDHLGGEDFDNILVKYAVSEFQRKQKHDVSNNARALCRLKAACEDAKRYLSKSTFASIEVEELFDGDDLHCKITQARFNELCKDLIERTLDPVKKVLKDAKLQKSDINYVLLVGGSTRIPLIQKTLSEFFDNKNLNFDINPDEAVANGAAILAAHLSKHFDTSIQNIRLLDVIPRSLGWESYNGPDDKIGFFRVAFPRNTKFPCETKQFACTRFDNQKEAEFNIYEGEDRLVQNNKLLGRFSLTHITPAPARVTEIEVTSVIDENGIFTVTAMDKQNGSTNSLAILQDKGRLTENELIKM</sequence>
<accession>A0AC34GF47</accession>
<evidence type="ECO:0000313" key="1">
    <source>
        <dbReference type="Proteomes" id="UP000887579"/>
    </source>
</evidence>
<organism evidence="1 2">
    <name type="scientific">Panagrolaimus sp. ES5</name>
    <dbReference type="NCBI Taxonomy" id="591445"/>
    <lineage>
        <taxon>Eukaryota</taxon>
        <taxon>Metazoa</taxon>
        <taxon>Ecdysozoa</taxon>
        <taxon>Nematoda</taxon>
        <taxon>Chromadorea</taxon>
        <taxon>Rhabditida</taxon>
        <taxon>Tylenchina</taxon>
        <taxon>Panagrolaimomorpha</taxon>
        <taxon>Panagrolaimoidea</taxon>
        <taxon>Panagrolaimidae</taxon>
        <taxon>Panagrolaimus</taxon>
    </lineage>
</organism>